<dbReference type="Proteomes" id="UP000009168">
    <property type="component" value="Unassembled WGS sequence"/>
</dbReference>
<evidence type="ECO:0000313" key="2">
    <source>
        <dbReference type="Proteomes" id="UP000009168"/>
    </source>
</evidence>
<proteinExistence type="predicted"/>
<dbReference type="KEGG" id="tet:TTHERM_000196349"/>
<organism evidence="1 2">
    <name type="scientific">Tetrahymena thermophila (strain SB210)</name>
    <dbReference type="NCBI Taxonomy" id="312017"/>
    <lineage>
        <taxon>Eukaryota</taxon>
        <taxon>Sar</taxon>
        <taxon>Alveolata</taxon>
        <taxon>Ciliophora</taxon>
        <taxon>Intramacronucleata</taxon>
        <taxon>Oligohymenophorea</taxon>
        <taxon>Hymenostomatida</taxon>
        <taxon>Tetrahymenina</taxon>
        <taxon>Tetrahymenidae</taxon>
        <taxon>Tetrahymena</taxon>
    </lineage>
</organism>
<sequence>MKKQKLNTFMQLFQNHCISFINAGYYFKYNMIQNKFKINQQKNLKQDFKQLIAPKLIDYGQKKTYFQKLKKILIEKNDKQQLQKSQNVSQNAFNLKNNPDKQLINKQRRIKQATACSL</sequence>
<protein>
    <submittedName>
        <fullName evidence="1">Uncharacterized protein</fullName>
    </submittedName>
</protein>
<name>W7XJF5_TETTS</name>
<dbReference type="AlphaFoldDB" id="W7XJF5"/>
<evidence type="ECO:0000313" key="1">
    <source>
        <dbReference type="EMBL" id="EWS74114.1"/>
    </source>
</evidence>
<dbReference type="RefSeq" id="XP_012653369.1">
    <property type="nucleotide sequence ID" value="XM_012797915.1"/>
</dbReference>
<dbReference type="EMBL" id="GG662673">
    <property type="protein sequence ID" value="EWS74114.1"/>
    <property type="molecule type" value="Genomic_DNA"/>
</dbReference>
<dbReference type="InParanoid" id="W7XJF5"/>
<reference evidence="2" key="1">
    <citation type="journal article" date="2006" name="PLoS Biol.">
        <title>Macronuclear genome sequence of the ciliate Tetrahymena thermophila, a model eukaryote.</title>
        <authorList>
            <person name="Eisen J.A."/>
            <person name="Coyne R.S."/>
            <person name="Wu M."/>
            <person name="Wu D."/>
            <person name="Thiagarajan M."/>
            <person name="Wortman J.R."/>
            <person name="Badger J.H."/>
            <person name="Ren Q."/>
            <person name="Amedeo P."/>
            <person name="Jones K.M."/>
            <person name="Tallon L.J."/>
            <person name="Delcher A.L."/>
            <person name="Salzberg S.L."/>
            <person name="Silva J.C."/>
            <person name="Haas B.J."/>
            <person name="Majoros W.H."/>
            <person name="Farzad M."/>
            <person name="Carlton J.M."/>
            <person name="Smith R.K. Jr."/>
            <person name="Garg J."/>
            <person name="Pearlman R.E."/>
            <person name="Karrer K.M."/>
            <person name="Sun L."/>
            <person name="Manning G."/>
            <person name="Elde N.C."/>
            <person name="Turkewitz A.P."/>
            <person name="Asai D.J."/>
            <person name="Wilkes D.E."/>
            <person name="Wang Y."/>
            <person name="Cai H."/>
            <person name="Collins K."/>
            <person name="Stewart B.A."/>
            <person name="Lee S.R."/>
            <person name="Wilamowska K."/>
            <person name="Weinberg Z."/>
            <person name="Ruzzo W.L."/>
            <person name="Wloga D."/>
            <person name="Gaertig J."/>
            <person name="Frankel J."/>
            <person name="Tsao C.-C."/>
            <person name="Gorovsky M.A."/>
            <person name="Keeling P.J."/>
            <person name="Waller R.F."/>
            <person name="Patron N.J."/>
            <person name="Cherry J.M."/>
            <person name="Stover N.A."/>
            <person name="Krieger C.J."/>
            <person name="del Toro C."/>
            <person name="Ryder H.F."/>
            <person name="Williamson S.C."/>
            <person name="Barbeau R.A."/>
            <person name="Hamilton E.P."/>
            <person name="Orias E."/>
        </authorList>
    </citation>
    <scope>NUCLEOTIDE SEQUENCE [LARGE SCALE GENOMIC DNA]</scope>
    <source>
        <strain evidence="2">SB210</strain>
    </source>
</reference>
<gene>
    <name evidence="1" type="ORF">TTHERM_000196349</name>
</gene>
<keyword evidence="2" id="KW-1185">Reference proteome</keyword>
<dbReference type="GeneID" id="24437769"/>
<accession>W7XJF5</accession>